<dbReference type="AlphaFoldDB" id="A0A833CGM8"/>
<dbReference type="RefSeq" id="WP_151494741.1">
    <property type="nucleotide sequence ID" value="NZ_WBOA01000001.1"/>
</dbReference>
<sequence>MKITKAIELAMKDGKGISRSSKQPMATTIIPTNTISCCLVVPFKGSIAVKRWEPTAEDLLATDWEVLG</sequence>
<dbReference type="EMBL" id="WBOA01000001">
    <property type="protein sequence ID" value="KAB1951764.1"/>
    <property type="molecule type" value="Genomic_DNA"/>
</dbReference>
<gene>
    <name evidence="2" type="ORF">F8244_04480</name>
</gene>
<name>A0A833CGM8_LACGS</name>
<organism evidence="2 3">
    <name type="scientific">Lactobacillus gasseri</name>
    <dbReference type="NCBI Taxonomy" id="1596"/>
    <lineage>
        <taxon>Bacteria</taxon>
        <taxon>Bacillati</taxon>
        <taxon>Bacillota</taxon>
        <taxon>Bacilli</taxon>
        <taxon>Lactobacillales</taxon>
        <taxon>Lactobacillaceae</taxon>
        <taxon>Lactobacillus</taxon>
    </lineage>
</organism>
<accession>A0A833CGM8</accession>
<dbReference type="Pfam" id="PF11195">
    <property type="entry name" value="Tad2-like"/>
    <property type="match status" value="1"/>
</dbReference>
<reference evidence="2 3" key="1">
    <citation type="submission" date="2019-09" db="EMBL/GenBank/DDBJ databases">
        <title>Investigation of probiotic properties of different lactic acid bacteria.</title>
        <authorList>
            <person name="Jaomanjaka F."/>
            <person name="Blanc P."/>
        </authorList>
    </citation>
    <scope>NUCLEOTIDE SEQUENCE [LARGE SCALE GENOMIC DNA]</scope>
    <source>
        <strain evidence="2 3">BIO6369</strain>
    </source>
</reference>
<dbReference type="Proteomes" id="UP000460112">
    <property type="component" value="Unassembled WGS sequence"/>
</dbReference>
<evidence type="ECO:0000259" key="1">
    <source>
        <dbReference type="Pfam" id="PF11195"/>
    </source>
</evidence>
<evidence type="ECO:0000313" key="2">
    <source>
        <dbReference type="EMBL" id="KAB1951764.1"/>
    </source>
</evidence>
<comment type="caution">
    <text evidence="2">The sequence shown here is derived from an EMBL/GenBank/DDBJ whole genome shotgun (WGS) entry which is preliminary data.</text>
</comment>
<feature type="domain" description="Thoeris anti-defense 2-like" evidence="1">
    <location>
        <begin position="1"/>
        <end position="67"/>
    </location>
</feature>
<proteinExistence type="predicted"/>
<evidence type="ECO:0000313" key="3">
    <source>
        <dbReference type="Proteomes" id="UP000460112"/>
    </source>
</evidence>
<protein>
    <submittedName>
        <fullName evidence="2">DUF2829 domain-containing protein</fullName>
    </submittedName>
</protein>
<dbReference type="InterPro" id="IPR021361">
    <property type="entry name" value="Tad2-like_dom"/>
</dbReference>